<evidence type="ECO:0000313" key="2">
    <source>
        <dbReference type="EMBL" id="MYM93252.1"/>
    </source>
</evidence>
<dbReference type="EMBL" id="WWCX01000003">
    <property type="protein sequence ID" value="MYM93252.1"/>
    <property type="molecule type" value="Genomic_DNA"/>
</dbReference>
<feature type="signal peptide" evidence="1">
    <location>
        <begin position="1"/>
        <end position="23"/>
    </location>
</feature>
<name>A0A845GIJ5_9BURK</name>
<comment type="caution">
    <text evidence="2">The sequence shown here is derived from an EMBL/GenBank/DDBJ whole genome shotgun (WGS) entry which is preliminary data.</text>
</comment>
<evidence type="ECO:0000256" key="1">
    <source>
        <dbReference type="SAM" id="SignalP"/>
    </source>
</evidence>
<protein>
    <recommendedName>
        <fullName evidence="4">Conjugal transfer protein</fullName>
    </recommendedName>
</protein>
<dbReference type="AlphaFoldDB" id="A0A845GIJ5"/>
<proteinExistence type="predicted"/>
<keyword evidence="1" id="KW-0732">Signal</keyword>
<accession>A0A845GIJ5</accession>
<evidence type="ECO:0000313" key="3">
    <source>
        <dbReference type="Proteomes" id="UP000447355"/>
    </source>
</evidence>
<evidence type="ECO:0008006" key="4">
    <source>
        <dbReference type="Google" id="ProtNLM"/>
    </source>
</evidence>
<feature type="chain" id="PRO_5032758567" description="Conjugal transfer protein" evidence="1">
    <location>
        <begin position="24"/>
        <end position="54"/>
    </location>
</feature>
<sequence>MHIHISLLLLPLCLAGCAAGLHRAPGPGEPDVIPITEELLAAQGRLAPAGAGSA</sequence>
<gene>
    <name evidence="2" type="ORF">GTP90_05205</name>
</gene>
<reference evidence="2" key="1">
    <citation type="submission" date="2019-12" db="EMBL/GenBank/DDBJ databases">
        <title>Novel species isolated from a subtropical stream in China.</title>
        <authorList>
            <person name="Lu H."/>
        </authorList>
    </citation>
    <scope>NUCLEOTIDE SEQUENCE [LARGE SCALE GENOMIC DNA]</scope>
    <source>
        <strain evidence="2">FT81W</strain>
    </source>
</reference>
<feature type="non-terminal residue" evidence="2">
    <location>
        <position position="54"/>
    </location>
</feature>
<dbReference type="Proteomes" id="UP000447355">
    <property type="component" value="Unassembled WGS sequence"/>
</dbReference>
<organism evidence="2 3">
    <name type="scientific">Duganella vulcania</name>
    <dbReference type="NCBI Taxonomy" id="2692166"/>
    <lineage>
        <taxon>Bacteria</taxon>
        <taxon>Pseudomonadati</taxon>
        <taxon>Pseudomonadota</taxon>
        <taxon>Betaproteobacteria</taxon>
        <taxon>Burkholderiales</taxon>
        <taxon>Oxalobacteraceae</taxon>
        <taxon>Telluria group</taxon>
        <taxon>Duganella</taxon>
    </lineage>
</organism>